<name>A0A921NLZ1_9PSED</name>
<reference evidence="3" key="2">
    <citation type="submission" date="2021-09" db="EMBL/GenBank/DDBJ databases">
        <authorList>
            <person name="Gilroy R."/>
        </authorList>
    </citation>
    <scope>NUCLEOTIDE SEQUENCE</scope>
    <source>
        <strain evidence="3">ChiSjej2B20-17149</strain>
    </source>
</reference>
<dbReference type="EMBL" id="DYTS01000358">
    <property type="protein sequence ID" value="HJH21027.1"/>
    <property type="molecule type" value="Genomic_DNA"/>
</dbReference>
<accession>A0A921NLZ1</accession>
<protein>
    <recommendedName>
        <fullName evidence="2">Dermonecrotic toxin N-terminal domain-containing protein</fullName>
    </recommendedName>
</protein>
<gene>
    <name evidence="3" type="ORF">K8W20_20235</name>
</gene>
<feature type="coiled-coil region" evidence="1">
    <location>
        <begin position="1277"/>
        <end position="1327"/>
    </location>
</feature>
<dbReference type="Pfam" id="PF20178">
    <property type="entry name" value="ToxA_N"/>
    <property type="match status" value="1"/>
</dbReference>
<evidence type="ECO:0000259" key="2">
    <source>
        <dbReference type="Pfam" id="PF20178"/>
    </source>
</evidence>
<dbReference type="InterPro" id="IPR046673">
    <property type="entry name" value="ToxA_N"/>
</dbReference>
<feature type="domain" description="Dermonecrotic toxin N-terminal" evidence="2">
    <location>
        <begin position="376"/>
        <end position="610"/>
    </location>
</feature>
<sequence length="1608" mass="179859">MPNPAPPPPIVFEQLPAQAVHTRFASRPALYSVVFNALRRGILEHYPTLQLDLRSVKLATPHAEGHYTYPSLMEFAIAHVLKPQLMDLHPQRELPYYLTQQPPKILKPRAPALIDMQVIARLLDELPESLYLHWQHDLADYWSSVDSHGRSRWQWLSDFLHGQMTATAARSSHLDETQRDMLAVVAAWPVLAERLPRSTPATYVYFIENTFNRAGQEALLLTPDLLLVRDKQVLLYSLAGHIETFDCIDAFSQSWATRMQARFTFDSMTWRRNEPNGNVFDQQAGLILNQQLQDLATLTFQGQDEITLGRRLETLTDPAIFFTPVPVPPAPFLHQLSAQLPGWLSQADNADRFAYHRHLQDMALVLQQSEGQSFNQGIEDLHSFSRAALRKQMQADHGDYDPDDVMLDFTIGAGYPGGAGIVEHVRLSLTELAVKNLAGKPSGTLELLAKGAQALPSWLTEDYVLGASGLIQRVDIGTAYPQNIKDTLLSDTADARRREALFTRALKVRLPMQALELKIRRQHGVSIAGYRYVKALMGESPLERFVDGQEIVLRPLALCRKPGASPDEVSNAFIIEPRDANIGPHLLYQPLYADALHEYPTRQALLDALASPGALQDSVLTWLSDKARPIYDHGGIREPHLIRFLPGDELSVLEKPEPATLAVDEGAGEWLQSQVNGQLLNHLFGSTARALVDLADRESVSNSESRWALVMEGAWLLFNSLLLPLVRGPAMLAGWLMVLVGSLAQDLAGLDSDDPTTREVALIDLLLNTAMVLLHAASPSARPLAEPGAQDHALHLQAWRRPVGLPRVQSTAVVRHGPVALPGEPPASGHTALDFSRSLASPMASATLLKALVEVHVPWPAILPAAQPSGALKGLYRIDGAWHASVGGMLFQVSVVPGFGEVYLVHPQHPQRPGFRLVSDGQGHWRLDRRARLKGGMPRESLNKWLSAREQRIQSLTQEFAALLVEMNASVTVTTGFESALNTARANLVDQAKRLRDDWLLLGTSTGIPQLHLRVTQRHAARRVSTAHARAQWETALDNYQQNGRALIPLMQRIEAKADELMQTDRTNPAHKPARDKATRIIYSYWSSVFECLAQKMADTLASDTGENASELGERANRELAENITHAYDEYIDTKKQQVEALNQMIEPAEHIETLLKQADPGQRRLLLEHNPSDQHISSVAIKQHVMLVFTDLVFNRTHRPVRVMEFPFIRVLTDAQIASLVLAHTEMRTTAGYSTAEQIAVLKGVLEHYEQLENAVTSLHDMRSGFVREAYRVSYLAHLDEARSSLEAQLANLILAQEKIAPQPALDKAKRQKAATRRVIKTADKKSLVGDVRAHQPDEPGNYVDITDPLTNTIIASYHEHASEGVWKIVEPASVPTKTPAPVVRSLKRIRADAQAIKDERQGIDERIRYQQRKLRDPEQREVVNPYDWDVMLSQHAAKFKALAEELKNATDESAIALRKSYDDQAIAATEQARQRCAEGYLLQRPKAAKIDYLWTHGFVDINLVKKRVPLKAGDYLTEYAIRDKRKIKAGMRQEDADLWYAHFHYSSVEQPASKPDFGHLKTPVERLFTRKELIEQARANNRSVINLEKALVEAPLDQKLFLGLEV</sequence>
<evidence type="ECO:0000256" key="1">
    <source>
        <dbReference type="SAM" id="Coils"/>
    </source>
</evidence>
<evidence type="ECO:0000313" key="3">
    <source>
        <dbReference type="EMBL" id="HJH21027.1"/>
    </source>
</evidence>
<organism evidence="3 4">
    <name type="scientific">Pseudomonas lactis</name>
    <dbReference type="NCBI Taxonomy" id="1615674"/>
    <lineage>
        <taxon>Bacteria</taxon>
        <taxon>Pseudomonadati</taxon>
        <taxon>Pseudomonadota</taxon>
        <taxon>Gammaproteobacteria</taxon>
        <taxon>Pseudomonadales</taxon>
        <taxon>Pseudomonadaceae</taxon>
        <taxon>Pseudomonas</taxon>
    </lineage>
</organism>
<feature type="coiled-coil region" evidence="1">
    <location>
        <begin position="1434"/>
        <end position="1461"/>
    </location>
</feature>
<reference evidence="3" key="1">
    <citation type="journal article" date="2021" name="PeerJ">
        <title>Extensive microbial diversity within the chicken gut microbiome revealed by metagenomics and culture.</title>
        <authorList>
            <person name="Gilroy R."/>
            <person name="Ravi A."/>
            <person name="Getino M."/>
            <person name="Pursley I."/>
            <person name="Horton D.L."/>
            <person name="Alikhan N.F."/>
            <person name="Baker D."/>
            <person name="Gharbi K."/>
            <person name="Hall N."/>
            <person name="Watson M."/>
            <person name="Adriaenssens E.M."/>
            <person name="Foster-Nyarko E."/>
            <person name="Jarju S."/>
            <person name="Secka A."/>
            <person name="Antonio M."/>
            <person name="Oren A."/>
            <person name="Chaudhuri R.R."/>
            <person name="La Ragione R."/>
            <person name="Hildebrand F."/>
            <person name="Pallen M.J."/>
        </authorList>
    </citation>
    <scope>NUCLEOTIDE SEQUENCE</scope>
    <source>
        <strain evidence="3">ChiSjej2B20-17149</strain>
    </source>
</reference>
<comment type="caution">
    <text evidence="3">The sequence shown here is derived from an EMBL/GenBank/DDBJ whole genome shotgun (WGS) entry which is preliminary data.</text>
</comment>
<proteinExistence type="predicted"/>
<evidence type="ECO:0000313" key="4">
    <source>
        <dbReference type="Proteomes" id="UP000752172"/>
    </source>
</evidence>
<dbReference type="RefSeq" id="WP_278918003.1">
    <property type="nucleotide sequence ID" value="NZ_DYTS01000358.1"/>
</dbReference>
<keyword evidence="1" id="KW-0175">Coiled coil</keyword>
<dbReference type="Proteomes" id="UP000752172">
    <property type="component" value="Unassembled WGS sequence"/>
</dbReference>